<reference evidence="11 12" key="1">
    <citation type="submission" date="2019-04" db="EMBL/GenBank/DDBJ databases">
        <title>Friends and foes A comparative genomics study of 23 Aspergillus species from section Flavi.</title>
        <authorList>
            <consortium name="DOE Joint Genome Institute"/>
            <person name="Kjaerbolling I."/>
            <person name="Vesth T."/>
            <person name="Frisvad J.C."/>
            <person name="Nybo J.L."/>
            <person name="Theobald S."/>
            <person name="Kildgaard S."/>
            <person name="Isbrandt T."/>
            <person name="Kuo A."/>
            <person name="Sato A."/>
            <person name="Lyhne E.K."/>
            <person name="Kogle M.E."/>
            <person name="Wiebenga A."/>
            <person name="Kun R.S."/>
            <person name="Lubbers R.J."/>
            <person name="Makela M.R."/>
            <person name="Barry K."/>
            <person name="Chovatia M."/>
            <person name="Clum A."/>
            <person name="Daum C."/>
            <person name="Haridas S."/>
            <person name="He G."/>
            <person name="LaButti K."/>
            <person name="Lipzen A."/>
            <person name="Mondo S."/>
            <person name="Riley R."/>
            <person name="Salamov A."/>
            <person name="Simmons B.A."/>
            <person name="Magnuson J.K."/>
            <person name="Henrissat B."/>
            <person name="Mortensen U.H."/>
            <person name="Larsen T.O."/>
            <person name="Devries R.P."/>
            <person name="Grigoriev I.V."/>
            <person name="Machida M."/>
            <person name="Baker S.E."/>
            <person name="Andersen M.R."/>
        </authorList>
    </citation>
    <scope>NUCLEOTIDE SEQUENCE [LARGE SCALE GENOMIC DNA]</scope>
    <source>
        <strain evidence="11 12">IBT 18842</strain>
    </source>
</reference>
<feature type="compositionally biased region" description="Low complexity" evidence="9">
    <location>
        <begin position="173"/>
        <end position="187"/>
    </location>
</feature>
<evidence type="ECO:0000313" key="11">
    <source>
        <dbReference type="EMBL" id="KAE8151296.1"/>
    </source>
</evidence>
<dbReference type="Pfam" id="PF13639">
    <property type="entry name" value="zf-RING_2"/>
    <property type="match status" value="1"/>
</dbReference>
<feature type="domain" description="RING-type" evidence="10">
    <location>
        <begin position="782"/>
        <end position="825"/>
    </location>
</feature>
<keyword evidence="3" id="KW-0479">Metal-binding</keyword>
<evidence type="ECO:0000256" key="7">
    <source>
        <dbReference type="ARBA" id="ARBA00023136"/>
    </source>
</evidence>
<name>A0A5N6TY38_ASPAV</name>
<feature type="compositionally biased region" description="Polar residues" evidence="9">
    <location>
        <begin position="542"/>
        <end position="569"/>
    </location>
</feature>
<dbReference type="SUPFAM" id="SSF57850">
    <property type="entry name" value="RING/U-box"/>
    <property type="match status" value="1"/>
</dbReference>
<dbReference type="PANTHER" id="PTHR47168">
    <property type="entry name" value="RING ZINC FINGER DOMAIN SUPERFAMILY PROTEIN-RELATED"/>
    <property type="match status" value="1"/>
</dbReference>
<feature type="region of interest" description="Disordered" evidence="9">
    <location>
        <begin position="148"/>
        <end position="238"/>
    </location>
</feature>
<dbReference type="GO" id="GO:0008270">
    <property type="term" value="F:zinc ion binding"/>
    <property type="evidence" value="ECO:0007669"/>
    <property type="project" value="UniProtKB-KW"/>
</dbReference>
<feature type="region of interest" description="Disordered" evidence="9">
    <location>
        <begin position="1"/>
        <end position="48"/>
    </location>
</feature>
<dbReference type="InterPro" id="IPR013083">
    <property type="entry name" value="Znf_RING/FYVE/PHD"/>
</dbReference>
<dbReference type="EMBL" id="ML742074">
    <property type="protein sequence ID" value="KAE8151296.1"/>
    <property type="molecule type" value="Genomic_DNA"/>
</dbReference>
<evidence type="ECO:0000256" key="2">
    <source>
        <dbReference type="ARBA" id="ARBA00022692"/>
    </source>
</evidence>
<gene>
    <name evidence="11" type="ORF">BDV25DRAFT_96659</name>
</gene>
<evidence type="ECO:0000256" key="3">
    <source>
        <dbReference type="ARBA" id="ARBA00022723"/>
    </source>
</evidence>
<keyword evidence="4 8" id="KW-0863">Zinc-finger</keyword>
<feature type="compositionally biased region" description="Polar residues" evidence="9">
    <location>
        <begin position="78"/>
        <end position="87"/>
    </location>
</feature>
<dbReference type="GO" id="GO:0016020">
    <property type="term" value="C:membrane"/>
    <property type="evidence" value="ECO:0007669"/>
    <property type="project" value="UniProtKB-SubCell"/>
</dbReference>
<dbReference type="InterPro" id="IPR051653">
    <property type="entry name" value="E3_ligase_sorting_rcpt"/>
</dbReference>
<dbReference type="Proteomes" id="UP000325780">
    <property type="component" value="Unassembled WGS sequence"/>
</dbReference>
<feature type="region of interest" description="Disordered" evidence="9">
    <location>
        <begin position="437"/>
        <end position="670"/>
    </location>
</feature>
<feature type="compositionally biased region" description="Polar residues" evidence="9">
    <location>
        <begin position="488"/>
        <end position="504"/>
    </location>
</feature>
<feature type="compositionally biased region" description="Pro residues" evidence="9">
    <location>
        <begin position="591"/>
        <end position="601"/>
    </location>
</feature>
<keyword evidence="2" id="KW-0812">Transmembrane</keyword>
<keyword evidence="6" id="KW-1133">Transmembrane helix</keyword>
<dbReference type="CDD" id="cd16461">
    <property type="entry name" value="RING-H2_EL5-like"/>
    <property type="match status" value="1"/>
</dbReference>
<comment type="subcellular location">
    <subcellularLocation>
        <location evidence="1">Membrane</location>
        <topology evidence="1">Single-pass membrane protein</topology>
    </subcellularLocation>
</comment>
<feature type="compositionally biased region" description="Low complexity" evidence="9">
    <location>
        <begin position="610"/>
        <end position="624"/>
    </location>
</feature>
<evidence type="ECO:0000256" key="5">
    <source>
        <dbReference type="ARBA" id="ARBA00022833"/>
    </source>
</evidence>
<keyword evidence="12" id="KW-1185">Reference proteome</keyword>
<dbReference type="InterPro" id="IPR001841">
    <property type="entry name" value="Znf_RING"/>
</dbReference>
<feature type="compositionally biased region" description="Basic and acidic residues" evidence="9">
    <location>
        <begin position="661"/>
        <end position="670"/>
    </location>
</feature>
<dbReference type="OrthoDB" id="8062037at2759"/>
<accession>A0A5N6TY38</accession>
<feature type="compositionally biased region" description="Basic and acidic residues" evidence="9">
    <location>
        <begin position="296"/>
        <end position="305"/>
    </location>
</feature>
<feature type="compositionally biased region" description="Basic and acidic residues" evidence="9">
    <location>
        <begin position="219"/>
        <end position="228"/>
    </location>
</feature>
<dbReference type="FunFam" id="3.30.40.10:FF:000462">
    <property type="entry name" value="Ring finger domain protein"/>
    <property type="match status" value="1"/>
</dbReference>
<evidence type="ECO:0000256" key="9">
    <source>
        <dbReference type="SAM" id="MobiDB-lite"/>
    </source>
</evidence>
<protein>
    <recommendedName>
        <fullName evidence="10">RING-type domain-containing protein</fullName>
    </recommendedName>
</protein>
<feature type="region of interest" description="Disordered" evidence="9">
    <location>
        <begin position="272"/>
        <end position="351"/>
    </location>
</feature>
<feature type="compositionally biased region" description="Polar residues" evidence="9">
    <location>
        <begin position="443"/>
        <end position="452"/>
    </location>
</feature>
<dbReference type="PROSITE" id="PS50089">
    <property type="entry name" value="ZF_RING_2"/>
    <property type="match status" value="1"/>
</dbReference>
<dbReference type="AlphaFoldDB" id="A0A5N6TY38"/>
<keyword evidence="7" id="KW-0472">Membrane</keyword>
<evidence type="ECO:0000256" key="4">
    <source>
        <dbReference type="ARBA" id="ARBA00022771"/>
    </source>
</evidence>
<feature type="compositionally biased region" description="Low complexity" evidence="9">
    <location>
        <begin position="579"/>
        <end position="590"/>
    </location>
</feature>
<dbReference type="Gene3D" id="3.30.40.10">
    <property type="entry name" value="Zinc/RING finger domain, C3HC4 (zinc finger)"/>
    <property type="match status" value="1"/>
</dbReference>
<feature type="region of interest" description="Disordered" evidence="9">
    <location>
        <begin position="66"/>
        <end position="87"/>
    </location>
</feature>
<feature type="compositionally biased region" description="Low complexity" evidence="9">
    <location>
        <begin position="510"/>
        <end position="522"/>
    </location>
</feature>
<evidence type="ECO:0000259" key="10">
    <source>
        <dbReference type="PROSITE" id="PS50089"/>
    </source>
</evidence>
<evidence type="ECO:0000313" key="12">
    <source>
        <dbReference type="Proteomes" id="UP000325780"/>
    </source>
</evidence>
<feature type="region of interest" description="Disordered" evidence="9">
    <location>
        <begin position="402"/>
        <end position="425"/>
    </location>
</feature>
<organism evidence="11 12">
    <name type="scientific">Aspergillus avenaceus</name>
    <dbReference type="NCBI Taxonomy" id="36643"/>
    <lineage>
        <taxon>Eukaryota</taxon>
        <taxon>Fungi</taxon>
        <taxon>Dikarya</taxon>
        <taxon>Ascomycota</taxon>
        <taxon>Pezizomycotina</taxon>
        <taxon>Eurotiomycetes</taxon>
        <taxon>Eurotiomycetidae</taxon>
        <taxon>Eurotiales</taxon>
        <taxon>Aspergillaceae</taxon>
        <taxon>Aspergillus</taxon>
        <taxon>Aspergillus subgen. Circumdati</taxon>
    </lineage>
</organism>
<keyword evidence="5" id="KW-0862">Zinc</keyword>
<feature type="compositionally biased region" description="Low complexity" evidence="9">
    <location>
        <begin position="15"/>
        <end position="24"/>
    </location>
</feature>
<evidence type="ECO:0000256" key="1">
    <source>
        <dbReference type="ARBA" id="ARBA00004167"/>
    </source>
</evidence>
<feature type="compositionally biased region" description="Low complexity" evidence="9">
    <location>
        <begin position="474"/>
        <end position="487"/>
    </location>
</feature>
<evidence type="ECO:0000256" key="6">
    <source>
        <dbReference type="ARBA" id="ARBA00022989"/>
    </source>
</evidence>
<dbReference type="PANTHER" id="PTHR47168:SF1">
    <property type="entry name" value="OS02G0798600 PROTEIN"/>
    <property type="match status" value="1"/>
</dbReference>
<feature type="compositionally biased region" description="Polar residues" evidence="9">
    <location>
        <begin position="314"/>
        <end position="328"/>
    </location>
</feature>
<sequence length="848" mass="91196">MGQSSSTQRDHRHSSLSSHFLPFHTNRGQRNRDEVMNNDQNLEQNGGLRPHFRAEMSDRDNQAFLSNQEQPGWGSWQPPVSSGEQSANIGHMGSIEEEHGSQYEQPQREYRSAIFARMAARRQSTMSRLGSRILPNSVIRGLLSSEEETPAEGHAHRHGMVSRSIPRSEVTHSSGRFSPFSSFGSRGITRRRSARGPYFIPRSDPGLMPDSASSALLDHTSDHGHEATRTSWRRSARLQRVRNSLSGPITQMFGQPSTNMSDQNVPDIPFPSSTGQIPGDVPNAYVPQPRPISSRMDFDEPHELDSVEPAVGSTRPTSPMSSQSSQGPTGLRHFPNLLRARPSRVMRREEQTPLSRVLQLAAAAIAAQLSGGTGPAMPNIQALGNDGLDGSLENFIHSLQHATSAQTSPGDGQNGSGESTASPTPVNFLRVFRFANSDGLRPSGTSNRSTPAPNGLDRGPDGMDVENPTDGPEGRTVTLVVVGVRSVPSGNNPNSDQQPNTGSGLDTLFRLPLLSPGSLSRGQENGPTLPPRAEGRPRFTPGRSQTGGPSTLFNNEDPSQLQGHQSPSRRLSDTGGRGPLSSLPSIISESPPGPHPPPSTPAEPGLSAVSSGASTPSRRPSSASVMSPPTLPQLDENRTMQPPAEPTEGSLPFSTSRQRRRSDSEYIRHRELGAGAVRRNGVVEPDNIPPPAGRSWLIYVVGTNLSENHPAFATPSLFTDNPTYEDMILLSSLLGPVKPPVATQDDLTSAGGLYRLVEYAGSLVAENLDGAGTVQVPDGDRCLICLSDYEVAEELRQLTKCQHMFHRDCIDQWLTTGRNSCPLCRGQGVAETANAERASDAPNTAAAA</sequence>
<proteinExistence type="predicted"/>
<dbReference type="SMART" id="SM00184">
    <property type="entry name" value="RING"/>
    <property type="match status" value="1"/>
</dbReference>
<evidence type="ECO:0000256" key="8">
    <source>
        <dbReference type="PROSITE-ProRule" id="PRU00175"/>
    </source>
</evidence>